<dbReference type="Pfam" id="PF13984">
    <property type="entry name" value="MsyB"/>
    <property type="match status" value="1"/>
</dbReference>
<dbReference type="STRING" id="69222.BG55_15955"/>
<feature type="compositionally biased region" description="Acidic residues" evidence="1">
    <location>
        <begin position="99"/>
        <end position="132"/>
    </location>
</feature>
<evidence type="ECO:0000256" key="1">
    <source>
        <dbReference type="SAM" id="MobiDB-lite"/>
    </source>
</evidence>
<name>A0A014LYC0_9GAMM</name>
<keyword evidence="3" id="KW-1185">Reference proteome</keyword>
<feature type="region of interest" description="Disordered" evidence="1">
    <location>
        <begin position="95"/>
        <end position="132"/>
    </location>
</feature>
<comment type="caution">
    <text evidence="2">The sequence shown here is derived from an EMBL/GenBank/DDBJ whole genome shotgun (WGS) entry which is preliminary data.</text>
</comment>
<sequence>MNLYATLEEAIDAAREEYLAANPETDEEDASVSQFNLQKYVMQDGDIMWQAEFFTDEGDDGECLALRSGEAAQAIFDGDFDETDLRQEWLPENTLHEWDEGEFQLEPPADSEEGEAAASEWEDDNTDSDNYA</sequence>
<dbReference type="OrthoDB" id="6414156at2"/>
<dbReference type="PATRIC" id="fig|69222.5.peg.3255"/>
<organism evidence="2 3">
    <name type="scientific">Erwinia mallotivora</name>
    <dbReference type="NCBI Taxonomy" id="69222"/>
    <lineage>
        <taxon>Bacteria</taxon>
        <taxon>Pseudomonadati</taxon>
        <taxon>Pseudomonadota</taxon>
        <taxon>Gammaproteobacteria</taxon>
        <taxon>Enterobacterales</taxon>
        <taxon>Erwiniaceae</taxon>
        <taxon>Erwinia</taxon>
    </lineage>
</organism>
<protein>
    <submittedName>
        <fullName evidence="2">SecY/secA suppressor protein</fullName>
    </submittedName>
</protein>
<dbReference type="RefSeq" id="WP_034939073.1">
    <property type="nucleotide sequence ID" value="NZ_JFHN01000056.1"/>
</dbReference>
<dbReference type="EMBL" id="JFHN01000056">
    <property type="protein sequence ID" value="EXU74596.1"/>
    <property type="molecule type" value="Genomic_DNA"/>
</dbReference>
<proteinExistence type="predicted"/>
<dbReference type="InterPro" id="IPR025729">
    <property type="entry name" value="MsyB"/>
</dbReference>
<gene>
    <name evidence="2" type="ORF">BG55_15955</name>
</gene>
<evidence type="ECO:0000313" key="3">
    <source>
        <dbReference type="Proteomes" id="UP000019918"/>
    </source>
</evidence>
<reference evidence="2 3" key="1">
    <citation type="submission" date="2014-02" db="EMBL/GenBank/DDBJ databases">
        <title>Draft genome of Erwinia mallotivora strain BT-MARDI, a papaya dieback pathogen.</title>
        <authorList>
            <person name="Redzuan R."/>
            <person name="Abu Bakar N."/>
            <person name="Badrun R."/>
            <person name="Mohd Raih M.F."/>
            <person name="Rozano L."/>
            <person name="Mat Amin N."/>
        </authorList>
    </citation>
    <scope>NUCLEOTIDE SEQUENCE [LARGE SCALE GENOMIC DNA]</scope>
    <source>
        <strain evidence="2 3">BT-MARDI</strain>
    </source>
</reference>
<evidence type="ECO:0000313" key="2">
    <source>
        <dbReference type="EMBL" id="EXU74596.1"/>
    </source>
</evidence>
<accession>A0A014LYC0</accession>
<dbReference type="NCBIfam" id="NF008544">
    <property type="entry name" value="PRK11467.1"/>
    <property type="match status" value="1"/>
</dbReference>
<dbReference type="Proteomes" id="UP000019918">
    <property type="component" value="Unassembled WGS sequence"/>
</dbReference>
<dbReference type="AlphaFoldDB" id="A0A014LYC0"/>